<dbReference type="PROSITE" id="PS50090">
    <property type="entry name" value="MYB_LIKE"/>
    <property type="match status" value="1"/>
</dbReference>
<dbReference type="OrthoDB" id="118550at2759"/>
<protein>
    <submittedName>
        <fullName evidence="8">Uncharacterized protein</fullName>
    </submittedName>
</protein>
<dbReference type="PANTHER" id="PTHR44191">
    <property type="entry name" value="TRANSCRIPTION FACTOR KUA1"/>
    <property type="match status" value="1"/>
</dbReference>
<evidence type="ECO:0000259" key="6">
    <source>
        <dbReference type="PROSITE" id="PS50090"/>
    </source>
</evidence>
<keyword evidence="3" id="KW-0238">DNA-binding</keyword>
<dbReference type="SUPFAM" id="SSF46689">
    <property type="entry name" value="Homeodomain-like"/>
    <property type="match status" value="1"/>
</dbReference>
<gene>
    <name evidence="8" type="ORF">H5410_056199</name>
</gene>
<dbReference type="InterPro" id="IPR052245">
    <property type="entry name" value="Plant_Stress_Dev_TF"/>
</dbReference>
<keyword evidence="9" id="KW-1185">Reference proteome</keyword>
<dbReference type="GO" id="GO:0006355">
    <property type="term" value="P:regulation of DNA-templated transcription"/>
    <property type="evidence" value="ECO:0007669"/>
    <property type="project" value="UniProtKB-ARBA"/>
</dbReference>
<evidence type="ECO:0000259" key="7">
    <source>
        <dbReference type="PROSITE" id="PS51294"/>
    </source>
</evidence>
<keyword evidence="2" id="KW-0805">Transcription regulation</keyword>
<evidence type="ECO:0000256" key="1">
    <source>
        <dbReference type="ARBA" id="ARBA00004123"/>
    </source>
</evidence>
<keyword evidence="5" id="KW-0539">Nucleus</keyword>
<dbReference type="InterPro" id="IPR009057">
    <property type="entry name" value="Homeodomain-like_sf"/>
</dbReference>
<dbReference type="NCBIfam" id="TIGR01557">
    <property type="entry name" value="myb_SHAQKYF"/>
    <property type="match status" value="1"/>
</dbReference>
<accession>A0A9J5WJL7</accession>
<feature type="domain" description="HTH myb-type" evidence="7">
    <location>
        <begin position="9"/>
        <end position="65"/>
    </location>
</feature>
<evidence type="ECO:0000313" key="8">
    <source>
        <dbReference type="EMBL" id="KAG5576065.1"/>
    </source>
</evidence>
<feature type="domain" description="Myb-like" evidence="6">
    <location>
        <begin position="9"/>
        <end position="61"/>
    </location>
</feature>
<dbReference type="CDD" id="cd00167">
    <property type="entry name" value="SANT"/>
    <property type="match status" value="1"/>
</dbReference>
<dbReference type="GO" id="GO:0009739">
    <property type="term" value="P:response to gibberellin"/>
    <property type="evidence" value="ECO:0007669"/>
    <property type="project" value="TreeGrafter"/>
</dbReference>
<dbReference type="PANTHER" id="PTHR44191:SF45">
    <property type="entry name" value="TRANSCRIPTION FACTOR MYB1R1-LIKE"/>
    <property type="match status" value="1"/>
</dbReference>
<proteinExistence type="predicted"/>
<dbReference type="InterPro" id="IPR006447">
    <property type="entry name" value="Myb_dom_plants"/>
</dbReference>
<evidence type="ECO:0000256" key="3">
    <source>
        <dbReference type="ARBA" id="ARBA00023125"/>
    </source>
</evidence>
<dbReference type="GO" id="GO:0010597">
    <property type="term" value="P:green leaf volatile biosynthetic process"/>
    <property type="evidence" value="ECO:0007669"/>
    <property type="project" value="UniProtKB-ARBA"/>
</dbReference>
<dbReference type="InterPro" id="IPR017930">
    <property type="entry name" value="Myb_dom"/>
</dbReference>
<dbReference type="EMBL" id="JACXVP010000011">
    <property type="protein sequence ID" value="KAG5576065.1"/>
    <property type="molecule type" value="Genomic_DNA"/>
</dbReference>
<dbReference type="Pfam" id="PF00249">
    <property type="entry name" value="Myb_DNA-binding"/>
    <property type="match status" value="1"/>
</dbReference>
<organism evidence="8 9">
    <name type="scientific">Solanum commersonii</name>
    <name type="common">Commerson's wild potato</name>
    <name type="synonym">Commerson's nightshade</name>
    <dbReference type="NCBI Taxonomy" id="4109"/>
    <lineage>
        <taxon>Eukaryota</taxon>
        <taxon>Viridiplantae</taxon>
        <taxon>Streptophyta</taxon>
        <taxon>Embryophyta</taxon>
        <taxon>Tracheophyta</taxon>
        <taxon>Spermatophyta</taxon>
        <taxon>Magnoliopsida</taxon>
        <taxon>eudicotyledons</taxon>
        <taxon>Gunneridae</taxon>
        <taxon>Pentapetalae</taxon>
        <taxon>asterids</taxon>
        <taxon>lamiids</taxon>
        <taxon>Solanales</taxon>
        <taxon>Solanaceae</taxon>
        <taxon>Solanoideae</taxon>
        <taxon>Solaneae</taxon>
        <taxon>Solanum</taxon>
    </lineage>
</organism>
<evidence type="ECO:0000256" key="5">
    <source>
        <dbReference type="ARBA" id="ARBA00023242"/>
    </source>
</evidence>
<evidence type="ECO:0000256" key="4">
    <source>
        <dbReference type="ARBA" id="ARBA00023163"/>
    </source>
</evidence>
<dbReference type="GO" id="GO:0000976">
    <property type="term" value="F:transcription cis-regulatory region binding"/>
    <property type="evidence" value="ECO:0007669"/>
    <property type="project" value="UniProtKB-ARBA"/>
</dbReference>
<keyword evidence="4" id="KW-0804">Transcription</keyword>
<dbReference type="Gene3D" id="1.10.10.60">
    <property type="entry name" value="Homeodomain-like"/>
    <property type="match status" value="1"/>
</dbReference>
<dbReference type="SMART" id="SM00717">
    <property type="entry name" value="SANT"/>
    <property type="match status" value="1"/>
</dbReference>
<comment type="caution">
    <text evidence="8">The sequence shown here is derived from an EMBL/GenBank/DDBJ whole genome shotgun (WGS) entry which is preliminary data.</text>
</comment>
<dbReference type="InterPro" id="IPR001005">
    <property type="entry name" value="SANT/Myb"/>
</dbReference>
<dbReference type="AlphaFoldDB" id="A0A9J5WJL7"/>
<dbReference type="GO" id="GO:0005634">
    <property type="term" value="C:nucleus"/>
    <property type="evidence" value="ECO:0007669"/>
    <property type="project" value="UniProtKB-SubCell"/>
</dbReference>
<dbReference type="Proteomes" id="UP000824120">
    <property type="component" value="Chromosome 11"/>
</dbReference>
<evidence type="ECO:0000313" key="9">
    <source>
        <dbReference type="Proteomes" id="UP000824120"/>
    </source>
</evidence>
<comment type="subcellular location">
    <subcellularLocation>
        <location evidence="1">Nucleus</location>
    </subcellularLocation>
</comment>
<dbReference type="PROSITE" id="PS51294">
    <property type="entry name" value="HTH_MYB"/>
    <property type="match status" value="1"/>
</dbReference>
<reference evidence="8 9" key="1">
    <citation type="submission" date="2020-09" db="EMBL/GenBank/DDBJ databases">
        <title>De no assembly of potato wild relative species, Solanum commersonii.</title>
        <authorList>
            <person name="Cho K."/>
        </authorList>
    </citation>
    <scope>NUCLEOTIDE SEQUENCE [LARGE SCALE GENOMIC DNA]</scope>
    <source>
        <strain evidence="8">LZ3.2</strain>
        <tissue evidence="8">Leaf</tissue>
    </source>
</reference>
<name>A0A9J5WJL7_SOLCO</name>
<evidence type="ECO:0000256" key="2">
    <source>
        <dbReference type="ARBA" id="ARBA00023015"/>
    </source>
</evidence>
<dbReference type="GO" id="GO:0009723">
    <property type="term" value="P:response to ethylene"/>
    <property type="evidence" value="ECO:0007669"/>
    <property type="project" value="TreeGrafter"/>
</dbReference>
<sequence length="81" mass="9601">MSKKDLMGRKNKKGNPWIENEHKPFFKRFNFHGKGHWAKITKNFLPSRTSIQVASHAQKYFVRLLNSNSNSNERKRGEKSR</sequence>